<dbReference type="STRING" id="930128.SAMN05192532_102127"/>
<dbReference type="InterPro" id="IPR003474">
    <property type="entry name" value="Glcn_transporter"/>
</dbReference>
<feature type="transmembrane region" description="Helical" evidence="1">
    <location>
        <begin position="178"/>
        <end position="198"/>
    </location>
</feature>
<organism evidence="2 3">
    <name type="scientific">Alteribacillus iranensis</name>
    <dbReference type="NCBI Taxonomy" id="930128"/>
    <lineage>
        <taxon>Bacteria</taxon>
        <taxon>Bacillati</taxon>
        <taxon>Bacillota</taxon>
        <taxon>Bacilli</taxon>
        <taxon>Bacillales</taxon>
        <taxon>Bacillaceae</taxon>
        <taxon>Alteribacillus</taxon>
    </lineage>
</organism>
<evidence type="ECO:0000313" key="3">
    <source>
        <dbReference type="Proteomes" id="UP000199516"/>
    </source>
</evidence>
<keyword evidence="1" id="KW-1133">Transmembrane helix</keyword>
<dbReference type="Proteomes" id="UP000199516">
    <property type="component" value="Unassembled WGS sequence"/>
</dbReference>
<feature type="transmembrane region" description="Helical" evidence="1">
    <location>
        <begin position="344"/>
        <end position="369"/>
    </location>
</feature>
<dbReference type="GO" id="GO:0015128">
    <property type="term" value="F:gluconate transmembrane transporter activity"/>
    <property type="evidence" value="ECO:0007669"/>
    <property type="project" value="InterPro"/>
</dbReference>
<feature type="transmembrane region" description="Helical" evidence="1">
    <location>
        <begin position="99"/>
        <end position="129"/>
    </location>
</feature>
<feature type="transmembrane region" description="Helical" evidence="1">
    <location>
        <begin position="425"/>
        <end position="447"/>
    </location>
</feature>
<sequence length="448" mass="46626">MLLSYIGLIVGLGLLIFFTMRGMNIIIAAIICSVVVALTSGLNLMEAMTGPYMASFTNFFASWFLIFLLGAIFGKVMEDTKAANSIAHFVKDKFGAQRAIFAVVAACGIMTYGGVSVFIVGFTVYPIAVALFKSADLPHRFIPACLVFGGISFTMTAPGSPEIQNLIPTEHFGTTPTAGGIIGVIAAFVIMIAGGWALGKMAMKAKKRGETFSPPNALVSTSSNEVASTLEQADAEDTSKLPNPIIAMIPLALVIILLNVISNVFPITTENAVMIALFIGIIAGWTLMNKHAANYGKALTKGTDNALVAITNTCAVVGFGGVAAEVPSFQNMVDVLTSLPGLEYAGLALAVTIIAGVSGSASGGLGIALPILAPIYQTQGLDPGAMHRISALASGGLDSLPHNGYVVTTVRAICGETHARAYKPIIVVSIIVPTIVLILAVAAYTIFY</sequence>
<keyword evidence="1" id="KW-0812">Transmembrane</keyword>
<dbReference type="EMBL" id="FONT01000002">
    <property type="protein sequence ID" value="SFE51994.1"/>
    <property type="molecule type" value="Genomic_DNA"/>
</dbReference>
<dbReference type="RefSeq" id="WP_091658255.1">
    <property type="nucleotide sequence ID" value="NZ_FONT01000002.1"/>
</dbReference>
<dbReference type="PANTHER" id="PTHR30354">
    <property type="entry name" value="GNT FAMILY GLUCONATE TRANSPORTER"/>
    <property type="match status" value="1"/>
</dbReference>
<proteinExistence type="predicted"/>
<evidence type="ECO:0000256" key="1">
    <source>
        <dbReference type="SAM" id="Phobius"/>
    </source>
</evidence>
<keyword evidence="3" id="KW-1185">Reference proteome</keyword>
<accession>A0A1I2B763</accession>
<protein>
    <submittedName>
        <fullName evidence="2">H+/gluconate symporter</fullName>
    </submittedName>
</protein>
<feature type="transmembrane region" description="Helical" evidence="1">
    <location>
        <begin position="51"/>
        <end position="73"/>
    </location>
</feature>
<dbReference type="PANTHER" id="PTHR30354:SF7">
    <property type="entry name" value="BLL7963 PROTEIN"/>
    <property type="match status" value="1"/>
</dbReference>
<feature type="transmembrane region" description="Helical" evidence="1">
    <location>
        <begin position="141"/>
        <end position="158"/>
    </location>
</feature>
<feature type="transmembrane region" description="Helical" evidence="1">
    <location>
        <begin position="245"/>
        <end position="265"/>
    </location>
</feature>
<dbReference type="GO" id="GO:0005886">
    <property type="term" value="C:plasma membrane"/>
    <property type="evidence" value="ECO:0007669"/>
    <property type="project" value="TreeGrafter"/>
</dbReference>
<feature type="transmembrane region" description="Helical" evidence="1">
    <location>
        <begin position="6"/>
        <end position="39"/>
    </location>
</feature>
<feature type="transmembrane region" description="Helical" evidence="1">
    <location>
        <begin position="307"/>
        <end position="324"/>
    </location>
</feature>
<keyword evidence="1" id="KW-0472">Membrane</keyword>
<dbReference type="AlphaFoldDB" id="A0A1I2B763"/>
<dbReference type="OrthoDB" id="86125at2"/>
<feature type="transmembrane region" description="Helical" evidence="1">
    <location>
        <begin position="271"/>
        <end position="287"/>
    </location>
</feature>
<gene>
    <name evidence="2" type="ORF">SAMN05192532_102127</name>
</gene>
<evidence type="ECO:0000313" key="2">
    <source>
        <dbReference type="EMBL" id="SFE51994.1"/>
    </source>
</evidence>
<reference evidence="2 3" key="1">
    <citation type="submission" date="2016-10" db="EMBL/GenBank/DDBJ databases">
        <authorList>
            <person name="de Groot N.N."/>
        </authorList>
    </citation>
    <scope>NUCLEOTIDE SEQUENCE [LARGE SCALE GENOMIC DNA]</scope>
    <source>
        <strain evidence="2 3">DSM 23995</strain>
    </source>
</reference>
<dbReference type="Pfam" id="PF02447">
    <property type="entry name" value="GntP_permease"/>
    <property type="match status" value="1"/>
</dbReference>
<name>A0A1I2B763_9BACI</name>